<evidence type="ECO:0000313" key="2">
    <source>
        <dbReference type="Proteomes" id="UP001143307"/>
    </source>
</evidence>
<proteinExistence type="predicted"/>
<protein>
    <submittedName>
        <fullName evidence="1">Uncharacterized protein</fullName>
    </submittedName>
</protein>
<dbReference type="RefSeq" id="WP_279251955.1">
    <property type="nucleotide sequence ID" value="NZ_SHNP01000002.1"/>
</dbReference>
<accession>A0ABT3SUH3</accession>
<sequence>MNRLPTAITQKDIAPGFIYVGDDKSIHIGFLRGLTTDLGRFITDMPKVAEACVYKDSDRARAKQIIAEADDRDAFLLSFQEFNMVHELRAKFPDWEPGELSDDVPDGVYVGAFTAALKRTLTRQQELERHITPELVDMVAEAFVERQGRQMALAEKLRSAG</sequence>
<organism evidence="1 2">
    <name type="scientific">Candidatus Seongchinamella marina</name>
    <dbReference type="NCBI Taxonomy" id="2518990"/>
    <lineage>
        <taxon>Bacteria</taxon>
        <taxon>Pseudomonadati</taxon>
        <taxon>Pseudomonadota</taxon>
        <taxon>Gammaproteobacteria</taxon>
        <taxon>Cellvibrionales</taxon>
        <taxon>Halieaceae</taxon>
        <taxon>Seongchinamella</taxon>
    </lineage>
</organism>
<comment type="caution">
    <text evidence="1">The sequence shown here is derived from an EMBL/GenBank/DDBJ whole genome shotgun (WGS) entry which is preliminary data.</text>
</comment>
<dbReference type="Proteomes" id="UP001143307">
    <property type="component" value="Unassembled WGS sequence"/>
</dbReference>
<reference evidence="1" key="1">
    <citation type="submission" date="2019-02" db="EMBL/GenBank/DDBJ databases">
        <authorList>
            <person name="Li S.-H."/>
        </authorList>
    </citation>
    <scope>NUCLEOTIDE SEQUENCE</scope>
    <source>
        <strain evidence="1">IMCC8485</strain>
    </source>
</reference>
<gene>
    <name evidence="1" type="ORF">EYC87_05260</name>
</gene>
<keyword evidence="2" id="KW-1185">Reference proteome</keyword>
<evidence type="ECO:0000313" key="1">
    <source>
        <dbReference type="EMBL" id="MCX2972992.1"/>
    </source>
</evidence>
<dbReference type="EMBL" id="SHNP01000002">
    <property type="protein sequence ID" value="MCX2972992.1"/>
    <property type="molecule type" value="Genomic_DNA"/>
</dbReference>
<name>A0ABT3SUH3_9GAMM</name>